<evidence type="ECO:0000313" key="2">
    <source>
        <dbReference type="Proteomes" id="UP001371456"/>
    </source>
</evidence>
<sequence length="45" mass="5408">MYWIPTSQFSDHSLFIVTIEDSVEKTPKPFRFLHHQVEHQDFMTG</sequence>
<proteinExistence type="predicted"/>
<protein>
    <submittedName>
        <fullName evidence="1">Uncharacterized protein</fullName>
    </submittedName>
</protein>
<name>A0AAN8YGQ3_SOLBU</name>
<comment type="caution">
    <text evidence="1">The sequence shown here is derived from an EMBL/GenBank/DDBJ whole genome shotgun (WGS) entry which is preliminary data.</text>
</comment>
<reference evidence="1 2" key="1">
    <citation type="submission" date="2024-02" db="EMBL/GenBank/DDBJ databases">
        <title>de novo genome assembly of Solanum bulbocastanum strain 11H21.</title>
        <authorList>
            <person name="Hosaka A.J."/>
        </authorList>
    </citation>
    <scope>NUCLEOTIDE SEQUENCE [LARGE SCALE GENOMIC DNA]</scope>
    <source>
        <tissue evidence="1">Young leaves</tissue>
    </source>
</reference>
<dbReference type="Proteomes" id="UP001371456">
    <property type="component" value="Unassembled WGS sequence"/>
</dbReference>
<keyword evidence="2" id="KW-1185">Reference proteome</keyword>
<dbReference type="AlphaFoldDB" id="A0AAN8YGQ3"/>
<accession>A0AAN8YGQ3</accession>
<gene>
    <name evidence="1" type="ORF">RDI58_011196</name>
</gene>
<evidence type="ECO:0000313" key="1">
    <source>
        <dbReference type="EMBL" id="KAK6792115.1"/>
    </source>
</evidence>
<organism evidence="1 2">
    <name type="scientific">Solanum bulbocastanum</name>
    <name type="common">Wild potato</name>
    <dbReference type="NCBI Taxonomy" id="147425"/>
    <lineage>
        <taxon>Eukaryota</taxon>
        <taxon>Viridiplantae</taxon>
        <taxon>Streptophyta</taxon>
        <taxon>Embryophyta</taxon>
        <taxon>Tracheophyta</taxon>
        <taxon>Spermatophyta</taxon>
        <taxon>Magnoliopsida</taxon>
        <taxon>eudicotyledons</taxon>
        <taxon>Gunneridae</taxon>
        <taxon>Pentapetalae</taxon>
        <taxon>asterids</taxon>
        <taxon>lamiids</taxon>
        <taxon>Solanales</taxon>
        <taxon>Solanaceae</taxon>
        <taxon>Solanoideae</taxon>
        <taxon>Solaneae</taxon>
        <taxon>Solanum</taxon>
    </lineage>
</organism>
<dbReference type="EMBL" id="JBANQN010000004">
    <property type="protein sequence ID" value="KAK6792115.1"/>
    <property type="molecule type" value="Genomic_DNA"/>
</dbReference>